<dbReference type="SUPFAM" id="SSF55174">
    <property type="entry name" value="Alpha-L RNA-binding motif"/>
    <property type="match status" value="1"/>
</dbReference>
<dbReference type="EMBL" id="JABWTA010000001">
    <property type="protein sequence ID" value="NVE95423.1"/>
    <property type="molecule type" value="Genomic_DNA"/>
</dbReference>
<dbReference type="Pfam" id="PF01479">
    <property type="entry name" value="S4"/>
    <property type="match status" value="1"/>
</dbReference>
<protein>
    <submittedName>
        <fullName evidence="3">RNA-binding S4 domain-containing protein</fullName>
    </submittedName>
</protein>
<dbReference type="SMART" id="SM00363">
    <property type="entry name" value="S4"/>
    <property type="match status" value="1"/>
</dbReference>
<keyword evidence="1" id="KW-0694">RNA-binding</keyword>
<dbReference type="CDD" id="cd00165">
    <property type="entry name" value="S4"/>
    <property type="match status" value="1"/>
</dbReference>
<sequence length="85" mass="9608">MRLDKFLVYCRFARTRSRAQAMIEAGAMRLNGGRVTRAHTSVTLGDVLTLIQADEVRIIEIEALPQRRGAPARARSHYRELDRAG</sequence>
<dbReference type="AlphaFoldDB" id="A0A850HBG4"/>
<dbReference type="Proteomes" id="UP000546031">
    <property type="component" value="Unassembled WGS sequence"/>
</dbReference>
<name>A0A850HBG4_9SPHN</name>
<dbReference type="Gene3D" id="3.10.290.10">
    <property type="entry name" value="RNA-binding S4 domain"/>
    <property type="match status" value="1"/>
</dbReference>
<proteinExistence type="predicted"/>
<dbReference type="PROSITE" id="PS50889">
    <property type="entry name" value="S4"/>
    <property type="match status" value="1"/>
</dbReference>
<reference evidence="3 4" key="1">
    <citation type="submission" date="2020-06" db="EMBL/GenBank/DDBJ databases">
        <title>Altererythrobacter lutimaris sp. nov., a marine bacterium isolated from a tidal flat.</title>
        <authorList>
            <person name="Kim D."/>
            <person name="Yoo Y."/>
            <person name="Kim J.-J."/>
        </authorList>
    </citation>
    <scope>NUCLEOTIDE SEQUENCE [LARGE SCALE GENOMIC DNA]</scope>
    <source>
        <strain evidence="3 4">JGD-16</strain>
    </source>
</reference>
<dbReference type="InterPro" id="IPR036986">
    <property type="entry name" value="S4_RNA-bd_sf"/>
</dbReference>
<gene>
    <name evidence="3" type="ORF">HUO12_10975</name>
</gene>
<evidence type="ECO:0000313" key="3">
    <source>
        <dbReference type="EMBL" id="NVE95423.1"/>
    </source>
</evidence>
<keyword evidence="4" id="KW-1185">Reference proteome</keyword>
<organism evidence="3 4">
    <name type="scientific">Altererythrobacter lutimaris</name>
    <dbReference type="NCBI Taxonomy" id="2743979"/>
    <lineage>
        <taxon>Bacteria</taxon>
        <taxon>Pseudomonadati</taxon>
        <taxon>Pseudomonadota</taxon>
        <taxon>Alphaproteobacteria</taxon>
        <taxon>Sphingomonadales</taxon>
        <taxon>Erythrobacteraceae</taxon>
        <taxon>Altererythrobacter</taxon>
    </lineage>
</organism>
<accession>A0A850HBG4</accession>
<evidence type="ECO:0000259" key="2">
    <source>
        <dbReference type="SMART" id="SM00363"/>
    </source>
</evidence>
<evidence type="ECO:0000256" key="1">
    <source>
        <dbReference type="PROSITE-ProRule" id="PRU00182"/>
    </source>
</evidence>
<dbReference type="GO" id="GO:0003723">
    <property type="term" value="F:RNA binding"/>
    <property type="evidence" value="ECO:0007669"/>
    <property type="project" value="UniProtKB-KW"/>
</dbReference>
<comment type="caution">
    <text evidence="3">The sequence shown here is derived from an EMBL/GenBank/DDBJ whole genome shotgun (WGS) entry which is preliminary data.</text>
</comment>
<dbReference type="InterPro" id="IPR002942">
    <property type="entry name" value="S4_RNA-bd"/>
</dbReference>
<feature type="domain" description="RNA-binding S4" evidence="2">
    <location>
        <begin position="1"/>
        <end position="65"/>
    </location>
</feature>
<evidence type="ECO:0000313" key="4">
    <source>
        <dbReference type="Proteomes" id="UP000546031"/>
    </source>
</evidence>